<keyword evidence="5" id="KW-0819">tRNA processing</keyword>
<sequence>MANTRFSYVKHFEQDTILLPESWPVVRVDGRGFTKFSKLHEFRKPNEPLALGVMNAAAAHVMSTFDDIVLAYGHSDEYRKILSSVVSAFSSAFSFYWSRFYPDRQLKILPSFDGRIVLYPRFENIVDYFSWRHADCHINNQYNICFWCLVADGKCPDEAYKWLKHTQKGEKNEYIYQSRGINYNNLPRIFRKGTTLVRLLSTEPGLGQCVQDGITTKVDRGSIDCQATDRHRLDTSIVNTRQQATGDVIELTIDESEIALISQKLDSICNPMGIGVVHCDNTSEAFWNAAAPSYSMDGGTRTKKNIDTIAALSTDMINKLNSGR</sequence>
<dbReference type="eggNOG" id="KOG2721">
    <property type="taxonomic scope" value="Eukaryota"/>
</dbReference>
<dbReference type="PANTHER" id="PTHR12729">
    <property type="entry name" value="TRNA(HIS) GUANYLYLTRANSFERASE-RELATED"/>
    <property type="match status" value="1"/>
</dbReference>
<protein>
    <recommendedName>
        <fullName evidence="3">tRNA(His) guanylyltransferase</fullName>
        <ecNumber evidence="3">2.7.7.79</ecNumber>
    </recommendedName>
</protein>
<dbReference type="OMA" id="WKQHTEI"/>
<comment type="cofactor">
    <cofactor evidence="1">
        <name>Mg(2+)</name>
        <dbReference type="ChEBI" id="CHEBI:18420"/>
    </cofactor>
</comment>
<keyword evidence="14" id="KW-1185">Reference proteome</keyword>
<dbReference type="FunCoup" id="A7AQN8">
    <property type="interactions" value="264"/>
</dbReference>
<evidence type="ECO:0000256" key="3">
    <source>
        <dbReference type="ARBA" id="ARBA00012511"/>
    </source>
</evidence>
<keyword evidence="8" id="KW-0547">Nucleotide-binding</keyword>
<reference evidence="14" key="2">
    <citation type="journal article" date="2020" name="Data Brief">
        <title>Transcriptome dataset of Babesia bovis life stages within vertebrate and invertebrate hosts.</title>
        <authorList>
            <person name="Ueti M.W."/>
            <person name="Johnson W.C."/>
            <person name="Kappmeyer L.S."/>
            <person name="Herndon D.R."/>
            <person name="Mousel M.R."/>
            <person name="Reif K.E."/>
            <person name="Taus N.S."/>
            <person name="Ifeonu O.O."/>
            <person name="Silva J.C."/>
            <person name="Suarez C.E."/>
            <person name="Brayton K.A."/>
        </authorList>
    </citation>
    <scope>NUCLEOTIDE SEQUENCE [LARGE SCALE GENOMIC DNA]</scope>
</reference>
<feature type="domain" description="Thg1 C-terminal" evidence="12">
    <location>
        <begin position="124"/>
        <end position="202"/>
    </location>
</feature>
<evidence type="ECO:0000259" key="12">
    <source>
        <dbReference type="Pfam" id="PF14413"/>
    </source>
</evidence>
<evidence type="ECO:0000256" key="8">
    <source>
        <dbReference type="ARBA" id="ARBA00022741"/>
    </source>
</evidence>
<evidence type="ECO:0000256" key="2">
    <source>
        <dbReference type="ARBA" id="ARBA00010113"/>
    </source>
</evidence>
<evidence type="ECO:0000256" key="6">
    <source>
        <dbReference type="ARBA" id="ARBA00022695"/>
    </source>
</evidence>
<reference evidence="14" key="3">
    <citation type="journal article" date="2021" name="Int. J. Parasitol.">
        <title>Comparative analysis of gene expression between Babesia bovis blood stages and kinetes allowed by improved genome annotation.</title>
        <authorList>
            <person name="Ueti M.W."/>
            <person name="Johnson W.C."/>
            <person name="Kappmeyer L.S."/>
            <person name="Herndon D.R."/>
            <person name="Mousel M.R."/>
            <person name="Reif K.E."/>
            <person name="Taus N.S."/>
            <person name="Ifeonu O.O."/>
            <person name="Silva J.C."/>
            <person name="Suarez C.E."/>
            <person name="Brayton K.A."/>
        </authorList>
    </citation>
    <scope>NUCLEOTIDE SEQUENCE [LARGE SCALE GENOMIC DNA]</scope>
</reference>
<evidence type="ECO:0000256" key="7">
    <source>
        <dbReference type="ARBA" id="ARBA00022723"/>
    </source>
</evidence>
<keyword evidence="6 13" id="KW-0548">Nucleotidyltransferase</keyword>
<reference evidence="13 14" key="1">
    <citation type="journal article" date="2007" name="PLoS Pathog.">
        <title>Genome sequence of Babesia bovis and comparative analysis of apicomplexan hemoprotozoa.</title>
        <authorList>
            <person name="Brayton K.A."/>
            <person name="Lau A.O.T."/>
            <person name="Herndon D.R."/>
            <person name="Hannick L."/>
            <person name="Kappmeyer L.S."/>
            <person name="Berens S.J."/>
            <person name="Bidwell S.L."/>
            <person name="Brown W.C."/>
            <person name="Crabtree J."/>
            <person name="Fadrosh D."/>
            <person name="Feldblum T."/>
            <person name="Forberger H.A."/>
            <person name="Haas B.J."/>
            <person name="Howell J.M."/>
            <person name="Khouri H."/>
            <person name="Koo H."/>
            <person name="Mann D.J."/>
            <person name="Norimine J."/>
            <person name="Paulsen I.T."/>
            <person name="Radune D."/>
            <person name="Ren Q."/>
            <person name="Smith R.K. Jr."/>
            <person name="Suarez C.E."/>
            <person name="White O."/>
            <person name="Wortman J.R."/>
            <person name="Knowles D.P. Jr."/>
            <person name="McElwain T.F."/>
            <person name="Nene V.M."/>
        </authorList>
    </citation>
    <scope>NUCLEOTIDE SEQUENCE [LARGE SCALE GENOMIC DNA]</scope>
    <source>
        <strain evidence="13">T2Bo</strain>
    </source>
</reference>
<dbReference type="GO" id="GO:0000287">
    <property type="term" value="F:magnesium ion binding"/>
    <property type="evidence" value="ECO:0007669"/>
    <property type="project" value="InterPro"/>
</dbReference>
<comment type="caution">
    <text evidence="13">The sequence shown here is derived from an EMBL/GenBank/DDBJ whole genome shotgun (WGS) entry which is preliminary data.</text>
</comment>
<dbReference type="Proteomes" id="UP000002173">
    <property type="component" value="Unassembled WGS sequence"/>
</dbReference>
<dbReference type="EC" id="2.7.7.79" evidence="3"/>
<evidence type="ECO:0000256" key="5">
    <source>
        <dbReference type="ARBA" id="ARBA00022694"/>
    </source>
</evidence>
<feature type="domain" description="tRNAHis guanylyltransferase catalytic" evidence="11">
    <location>
        <begin position="7"/>
        <end position="120"/>
    </location>
</feature>
<keyword evidence="10" id="KW-0342">GTP-binding</keyword>
<evidence type="ECO:0000313" key="13">
    <source>
        <dbReference type="EMBL" id="EDO06857.1"/>
    </source>
</evidence>
<dbReference type="VEuPathDB" id="PiroplasmaDB:BBOV_IV004960"/>
<dbReference type="Gene3D" id="3.30.70.3000">
    <property type="match status" value="1"/>
</dbReference>
<dbReference type="InterPro" id="IPR025845">
    <property type="entry name" value="Thg1_C_dom"/>
</dbReference>
<accession>A7AQN8</accession>
<dbReference type="STRING" id="5865.A7AQN8"/>
<keyword evidence="7" id="KW-0479">Metal-binding</keyword>
<dbReference type="PANTHER" id="PTHR12729:SF6">
    <property type="entry name" value="TRNA(HIS) GUANYLYLTRANSFERASE-RELATED"/>
    <property type="match status" value="1"/>
</dbReference>
<evidence type="ECO:0000313" key="14">
    <source>
        <dbReference type="Proteomes" id="UP000002173"/>
    </source>
</evidence>
<dbReference type="InParanoid" id="A7AQN8"/>
<dbReference type="InterPro" id="IPR038469">
    <property type="entry name" value="tRNAHis_GuaTrfase_Thg1_sf"/>
</dbReference>
<evidence type="ECO:0000256" key="1">
    <source>
        <dbReference type="ARBA" id="ARBA00001946"/>
    </source>
</evidence>
<evidence type="ECO:0000259" key="11">
    <source>
        <dbReference type="Pfam" id="PF04446"/>
    </source>
</evidence>
<organism evidence="13 14">
    <name type="scientific">Babesia bovis</name>
    <dbReference type="NCBI Taxonomy" id="5865"/>
    <lineage>
        <taxon>Eukaryota</taxon>
        <taxon>Sar</taxon>
        <taxon>Alveolata</taxon>
        <taxon>Apicomplexa</taxon>
        <taxon>Aconoidasida</taxon>
        <taxon>Piroplasmida</taxon>
        <taxon>Babesiidae</taxon>
        <taxon>Babesia</taxon>
    </lineage>
</organism>
<name>A7AQN8_BABBO</name>
<keyword evidence="9" id="KW-0460">Magnesium</keyword>
<evidence type="ECO:0000256" key="9">
    <source>
        <dbReference type="ARBA" id="ARBA00022842"/>
    </source>
</evidence>
<gene>
    <name evidence="13" type="ORF">BBOV_IV004960</name>
</gene>
<dbReference type="GO" id="GO:0005525">
    <property type="term" value="F:GTP binding"/>
    <property type="evidence" value="ECO:0007669"/>
    <property type="project" value="UniProtKB-KW"/>
</dbReference>
<evidence type="ECO:0000256" key="4">
    <source>
        <dbReference type="ARBA" id="ARBA00022679"/>
    </source>
</evidence>
<dbReference type="InterPro" id="IPR007537">
    <property type="entry name" value="tRNAHis_GuaTrfase_Thg1"/>
</dbReference>
<dbReference type="Pfam" id="PF04446">
    <property type="entry name" value="Thg1"/>
    <property type="match status" value="1"/>
</dbReference>
<keyword evidence="4 13" id="KW-0808">Transferase</keyword>
<dbReference type="GO" id="GO:0008193">
    <property type="term" value="F:tRNA guanylyltransferase activity"/>
    <property type="evidence" value="ECO:0007669"/>
    <property type="project" value="UniProtKB-EC"/>
</dbReference>
<dbReference type="AlphaFoldDB" id="A7AQN8"/>
<proteinExistence type="inferred from homology"/>
<comment type="similarity">
    <text evidence="2">Belongs to the tRNA(His) guanylyltransferase family.</text>
</comment>
<dbReference type="InterPro" id="IPR024956">
    <property type="entry name" value="tRNAHis_GuaTrfase_cat"/>
</dbReference>
<dbReference type="Pfam" id="PF14413">
    <property type="entry name" value="Thg1C"/>
    <property type="match status" value="1"/>
</dbReference>
<dbReference type="GO" id="GO:0006400">
    <property type="term" value="P:tRNA modification"/>
    <property type="evidence" value="ECO:0007669"/>
    <property type="project" value="InterPro"/>
</dbReference>
<dbReference type="EMBL" id="AAXT01000002">
    <property type="protein sequence ID" value="EDO06857.1"/>
    <property type="molecule type" value="Genomic_DNA"/>
</dbReference>
<evidence type="ECO:0000256" key="10">
    <source>
        <dbReference type="ARBA" id="ARBA00023134"/>
    </source>
</evidence>